<feature type="transmembrane region" description="Helical" evidence="6">
    <location>
        <begin position="85"/>
        <end position="104"/>
    </location>
</feature>
<accession>A0A7L5AJK7</accession>
<evidence type="ECO:0000256" key="6">
    <source>
        <dbReference type="SAM" id="Phobius"/>
    </source>
</evidence>
<gene>
    <name evidence="8" type="ORF">BHD05_01355</name>
</gene>
<keyword evidence="9" id="KW-1185">Reference proteome</keyword>
<evidence type="ECO:0000256" key="2">
    <source>
        <dbReference type="ARBA" id="ARBA00022475"/>
    </source>
</evidence>
<dbReference type="EMBL" id="CP017146">
    <property type="protein sequence ID" value="QHO68479.1"/>
    <property type="molecule type" value="Genomic_DNA"/>
</dbReference>
<keyword evidence="5 6" id="KW-0472">Membrane</keyword>
<evidence type="ECO:0000313" key="8">
    <source>
        <dbReference type="EMBL" id="QHO68479.1"/>
    </source>
</evidence>
<dbReference type="RefSeq" id="WP_161884839.1">
    <property type="nucleotide sequence ID" value="NZ_CP017146.1"/>
</dbReference>
<dbReference type="NCBIfam" id="TIGR03954">
    <property type="entry name" value="integ_memb_HG"/>
    <property type="match status" value="1"/>
</dbReference>
<dbReference type="PANTHER" id="PTHR40077:SF1">
    <property type="entry name" value="MEMBRANE PROTEIN"/>
    <property type="match status" value="1"/>
</dbReference>
<evidence type="ECO:0000256" key="1">
    <source>
        <dbReference type="ARBA" id="ARBA00004651"/>
    </source>
</evidence>
<evidence type="ECO:0000313" key="9">
    <source>
        <dbReference type="Proteomes" id="UP000464507"/>
    </source>
</evidence>
<dbReference type="Proteomes" id="UP000464507">
    <property type="component" value="Chromosome"/>
</dbReference>
<dbReference type="KEGG" id="mant:BHD05_01355"/>
<keyword evidence="3 6" id="KW-0812">Transmembrane</keyword>
<proteinExistence type="predicted"/>
<evidence type="ECO:0000259" key="7">
    <source>
        <dbReference type="Pfam" id="PF12823"/>
    </source>
</evidence>
<evidence type="ECO:0000256" key="4">
    <source>
        <dbReference type="ARBA" id="ARBA00022989"/>
    </source>
</evidence>
<evidence type="ECO:0000256" key="5">
    <source>
        <dbReference type="ARBA" id="ARBA00023136"/>
    </source>
</evidence>
<comment type="subcellular location">
    <subcellularLocation>
        <location evidence="1">Cell membrane</location>
        <topology evidence="1">Multi-pass membrane protein</topology>
    </subcellularLocation>
</comment>
<feature type="transmembrane region" description="Helical" evidence="6">
    <location>
        <begin position="144"/>
        <end position="164"/>
    </location>
</feature>
<sequence>MPESDPTTDPTAVAAQPRLSPRRLYRTVAIAEAVTWTLLITGMILKYVLDAGDVGVRVGGFLHGFVFLAYGMTAVLVGLNQRWRVGLIAGALLTAVVPYATVPFDRWLERRNLLEGAWRTAPSDDPRDGTAVDRMLRGVLRHPLLLAAGLAVALVAIFATLLALGPPGR</sequence>
<dbReference type="AlphaFoldDB" id="A0A7L5AJK7"/>
<evidence type="ECO:0000256" key="3">
    <source>
        <dbReference type="ARBA" id="ARBA00022692"/>
    </source>
</evidence>
<dbReference type="PANTHER" id="PTHR40077">
    <property type="entry name" value="MEMBRANE PROTEIN-RELATED"/>
    <property type="match status" value="1"/>
</dbReference>
<name>A0A7L5AJK7_9MICO</name>
<feature type="domain" description="DUF3817" evidence="7">
    <location>
        <begin position="23"/>
        <end position="110"/>
    </location>
</feature>
<dbReference type="InterPro" id="IPR023845">
    <property type="entry name" value="DUF3817_TM"/>
</dbReference>
<reference evidence="8 9" key="1">
    <citation type="submission" date="2016-09" db="EMBL/GenBank/DDBJ databases">
        <title>Complete genome sequence of microbes from the polar regions.</title>
        <authorList>
            <person name="Liao L."/>
            <person name="Chen B."/>
        </authorList>
    </citation>
    <scope>NUCLEOTIDE SEQUENCE [LARGE SCALE GENOMIC DNA]</scope>
    <source>
        <strain evidence="8 9">ZS314</strain>
    </source>
</reference>
<dbReference type="Pfam" id="PF12823">
    <property type="entry name" value="DUF3817"/>
    <property type="match status" value="1"/>
</dbReference>
<organism evidence="8 9">
    <name type="scientific">Marisediminicola antarctica</name>
    <dbReference type="NCBI Taxonomy" id="674079"/>
    <lineage>
        <taxon>Bacteria</taxon>
        <taxon>Bacillati</taxon>
        <taxon>Actinomycetota</taxon>
        <taxon>Actinomycetes</taxon>
        <taxon>Micrococcales</taxon>
        <taxon>Microbacteriaceae</taxon>
        <taxon>Marisediminicola</taxon>
    </lineage>
</organism>
<protein>
    <recommendedName>
        <fullName evidence="7">DUF3817 domain-containing protein</fullName>
    </recommendedName>
</protein>
<feature type="transmembrane region" description="Helical" evidence="6">
    <location>
        <begin position="61"/>
        <end position="79"/>
    </location>
</feature>
<feature type="transmembrane region" description="Helical" evidence="6">
    <location>
        <begin position="28"/>
        <end position="49"/>
    </location>
</feature>
<dbReference type="GO" id="GO:0005886">
    <property type="term" value="C:plasma membrane"/>
    <property type="evidence" value="ECO:0007669"/>
    <property type="project" value="UniProtKB-SubCell"/>
</dbReference>
<keyword evidence="4 6" id="KW-1133">Transmembrane helix</keyword>
<keyword evidence="2" id="KW-1003">Cell membrane</keyword>
<dbReference type="OrthoDB" id="3396203at2"/>